<evidence type="ECO:0000313" key="2">
    <source>
        <dbReference type="EMBL" id="KAB2801167.1"/>
    </source>
</evidence>
<reference evidence="3" key="3">
    <citation type="submission" date="2020-10" db="EMBL/GenBank/DDBJ databases">
        <title>Enrichment of novel Verrucomicrobia, Bacteroidetes and Krumholzibacteria in an oxygen-limited, methane- and iron-fed bioreactor inoculated with Bothnian Sea sediments.</title>
        <authorList>
            <person name="Martins P.D."/>
            <person name="de Jong A."/>
            <person name="Lenstra W.K."/>
            <person name="van Helmond N.A.G.M."/>
            <person name="Slomp C.P."/>
            <person name="Jetten M.S.M."/>
            <person name="Welte C.U."/>
            <person name="Rasigraf O."/>
        </authorList>
    </citation>
    <scope>NUCLEOTIDE SEQUENCE</scope>
    <source>
        <strain evidence="3">MAG47</strain>
    </source>
</reference>
<dbReference type="RefSeq" id="WP_029375802.1">
    <property type="nucleotide sequence ID" value="NZ_CP044970.1"/>
</dbReference>
<feature type="transmembrane region" description="Helical" evidence="1">
    <location>
        <begin position="16"/>
        <end position="36"/>
    </location>
</feature>
<keyword evidence="1" id="KW-1133">Transmembrane helix</keyword>
<name>A0A011UD26_BRUAN</name>
<organism evidence="2 4">
    <name type="scientific">Brucella anthropi</name>
    <name type="common">Ochrobactrum anthropi</name>
    <dbReference type="NCBI Taxonomy" id="529"/>
    <lineage>
        <taxon>Bacteria</taxon>
        <taxon>Pseudomonadati</taxon>
        <taxon>Pseudomonadota</taxon>
        <taxon>Alphaproteobacteria</taxon>
        <taxon>Hyphomicrobiales</taxon>
        <taxon>Brucellaceae</taxon>
        <taxon>Brucella/Ochrobactrum group</taxon>
        <taxon>Brucella</taxon>
    </lineage>
</organism>
<evidence type="ECO:0000313" key="4">
    <source>
        <dbReference type="Proteomes" id="UP000441102"/>
    </source>
</evidence>
<dbReference type="Proteomes" id="UP000441102">
    <property type="component" value="Unassembled WGS sequence"/>
</dbReference>
<reference evidence="2 4" key="1">
    <citation type="submission" date="2019-09" db="EMBL/GenBank/DDBJ databases">
        <title>Taxonomic organization of the family Brucellaceae based on a phylogenomic approach.</title>
        <authorList>
            <person name="Leclercq S."/>
            <person name="Cloeckaert A."/>
            <person name="Zygmunt M.S."/>
        </authorList>
    </citation>
    <scope>NUCLEOTIDE SEQUENCE [LARGE SCALE GENOMIC DNA]</scope>
    <source>
        <strain evidence="2 4">CCUG 34461</strain>
    </source>
</reference>
<dbReference type="Pfam" id="PF09898">
    <property type="entry name" value="DUF2125"/>
    <property type="match status" value="1"/>
</dbReference>
<sequence length="339" mass="35887">MAHTGMNASKSRKRPIALIVILLVLIAGYTAGWFYIANRLEARAKADMAKLASQGVGVKCEDLRMGGYPLRVNVVCDSISWQRPSEGMAFRAGRFTSGSPVYAPRSLSNDLTGPAFIEFPGLEPLEVNWSKFTSNTRLARPFPTEIELAAREVAVGLRTEATTTVPLSTLEQMDFRMSASGDTLKVNGRFAGLKLAKAAIGTATSPEIDGVADIDVSDAATLLAKGDAPFHERLRGHSGTVNQAFLSMPNGAMVSVAGPFSVDADGLINADVKLTLVNPQSLAQAGQTVFPEQGGNIATVLFALSAMPKDENGNPVMEIAVRKGKVSAGFIPLGRLPAL</sequence>
<gene>
    <name evidence="2" type="ORF">F9L06_05630</name>
    <name evidence="3" type="ORF">IH622_19180</name>
</gene>
<dbReference type="InterPro" id="IPR018666">
    <property type="entry name" value="DUF2125"/>
</dbReference>
<dbReference type="GeneID" id="61318581"/>
<reference evidence="3" key="2">
    <citation type="submission" date="2020-09" db="EMBL/GenBank/DDBJ databases">
        <authorList>
            <person name="Dalcin Martins P."/>
        </authorList>
    </citation>
    <scope>NUCLEOTIDE SEQUENCE</scope>
    <source>
        <strain evidence="3">MAG47</strain>
    </source>
</reference>
<dbReference type="AlphaFoldDB" id="A0A011UD26"/>
<accession>A0A011UD26</accession>
<evidence type="ECO:0000313" key="3">
    <source>
        <dbReference type="EMBL" id="MBE0562920.1"/>
    </source>
</evidence>
<evidence type="ECO:0000256" key="1">
    <source>
        <dbReference type="SAM" id="Phobius"/>
    </source>
</evidence>
<dbReference type="EMBL" id="WBWX01000002">
    <property type="protein sequence ID" value="KAB2801167.1"/>
    <property type="molecule type" value="Genomic_DNA"/>
</dbReference>
<protein>
    <submittedName>
        <fullName evidence="2">DUF2125 domain-containing protein</fullName>
    </submittedName>
</protein>
<dbReference type="EMBL" id="JACZKO010000048">
    <property type="protein sequence ID" value="MBE0562920.1"/>
    <property type="molecule type" value="Genomic_DNA"/>
</dbReference>
<keyword evidence="1" id="KW-0812">Transmembrane</keyword>
<proteinExistence type="predicted"/>
<comment type="caution">
    <text evidence="2">The sequence shown here is derived from an EMBL/GenBank/DDBJ whole genome shotgun (WGS) entry which is preliminary data.</text>
</comment>
<dbReference type="Proteomes" id="UP000642265">
    <property type="component" value="Unassembled WGS sequence"/>
</dbReference>
<keyword evidence="1" id="KW-0472">Membrane</keyword>